<evidence type="ECO:0008006" key="5">
    <source>
        <dbReference type="Google" id="ProtNLM"/>
    </source>
</evidence>
<feature type="transmembrane region" description="Helical" evidence="2">
    <location>
        <begin position="108"/>
        <end position="131"/>
    </location>
</feature>
<evidence type="ECO:0000313" key="3">
    <source>
        <dbReference type="EMBL" id="GAA3698620.1"/>
    </source>
</evidence>
<gene>
    <name evidence="3" type="ORF">GCM10022377_09530</name>
</gene>
<keyword evidence="2" id="KW-0472">Membrane</keyword>
<feature type="region of interest" description="Disordered" evidence="1">
    <location>
        <begin position="1"/>
        <end position="71"/>
    </location>
</feature>
<reference evidence="4" key="1">
    <citation type="journal article" date="2019" name="Int. J. Syst. Evol. Microbiol.">
        <title>The Global Catalogue of Microorganisms (GCM) 10K type strain sequencing project: providing services to taxonomists for standard genome sequencing and annotation.</title>
        <authorList>
            <consortium name="The Broad Institute Genomics Platform"/>
            <consortium name="The Broad Institute Genome Sequencing Center for Infectious Disease"/>
            <person name="Wu L."/>
            <person name="Ma J."/>
        </authorList>
    </citation>
    <scope>NUCLEOTIDE SEQUENCE [LARGE SCALE GENOMIC DNA]</scope>
    <source>
        <strain evidence="4">JCM 16961</strain>
    </source>
</reference>
<dbReference type="RefSeq" id="WP_344880676.1">
    <property type="nucleotide sequence ID" value="NZ_BAABCJ010000001.1"/>
</dbReference>
<evidence type="ECO:0000256" key="1">
    <source>
        <dbReference type="SAM" id="MobiDB-lite"/>
    </source>
</evidence>
<sequence>MNNPDIPDHGRRPEAADEQRTAEEYAADEQPTRPIHDEQPARPLQGERPTPEGTVGADPAWSPPAPPVPAQRPIKRGIPLGTLVFGLASLVVAVALLANAFLDIAVNPAIVVVLILLGAGAIMVIGGIAATRRRRDAEDHRPGSDPYNADTTDPHVRG</sequence>
<feature type="compositionally biased region" description="Basic and acidic residues" evidence="1">
    <location>
        <begin position="1"/>
        <end position="23"/>
    </location>
</feature>
<feature type="compositionally biased region" description="Pro residues" evidence="1">
    <location>
        <begin position="61"/>
        <end position="70"/>
    </location>
</feature>
<keyword evidence="2" id="KW-1133">Transmembrane helix</keyword>
<organism evidence="3 4">
    <name type="scientific">Zhihengliuella alba</name>
    <dbReference type="NCBI Taxonomy" id="547018"/>
    <lineage>
        <taxon>Bacteria</taxon>
        <taxon>Bacillati</taxon>
        <taxon>Actinomycetota</taxon>
        <taxon>Actinomycetes</taxon>
        <taxon>Micrococcales</taxon>
        <taxon>Micrococcaceae</taxon>
        <taxon>Zhihengliuella</taxon>
    </lineage>
</organism>
<accession>A0ABP7D379</accession>
<dbReference type="EMBL" id="BAABCJ010000001">
    <property type="protein sequence ID" value="GAA3698620.1"/>
    <property type="molecule type" value="Genomic_DNA"/>
</dbReference>
<evidence type="ECO:0000313" key="4">
    <source>
        <dbReference type="Proteomes" id="UP001501536"/>
    </source>
</evidence>
<feature type="region of interest" description="Disordered" evidence="1">
    <location>
        <begin position="132"/>
        <end position="158"/>
    </location>
</feature>
<evidence type="ECO:0000256" key="2">
    <source>
        <dbReference type="SAM" id="Phobius"/>
    </source>
</evidence>
<proteinExistence type="predicted"/>
<keyword evidence="2" id="KW-0812">Transmembrane</keyword>
<feature type="compositionally biased region" description="Basic and acidic residues" evidence="1">
    <location>
        <begin position="30"/>
        <end position="40"/>
    </location>
</feature>
<feature type="transmembrane region" description="Helical" evidence="2">
    <location>
        <begin position="80"/>
        <end position="102"/>
    </location>
</feature>
<dbReference type="Proteomes" id="UP001501536">
    <property type="component" value="Unassembled WGS sequence"/>
</dbReference>
<name>A0ABP7D379_9MICC</name>
<protein>
    <recommendedName>
        <fullName evidence="5">DUF308 domain-containing protein</fullName>
    </recommendedName>
</protein>
<keyword evidence="4" id="KW-1185">Reference proteome</keyword>
<comment type="caution">
    <text evidence="3">The sequence shown here is derived from an EMBL/GenBank/DDBJ whole genome shotgun (WGS) entry which is preliminary data.</text>
</comment>